<dbReference type="Gene3D" id="1.20.1580.10">
    <property type="entry name" value="ABC transporter ATPase like domain"/>
    <property type="match status" value="2"/>
</dbReference>
<dbReference type="SUPFAM" id="SSF52540">
    <property type="entry name" value="P-loop containing nucleoside triphosphate hydrolases"/>
    <property type="match status" value="2"/>
</dbReference>
<evidence type="ECO:0000256" key="10">
    <source>
        <dbReference type="ARBA" id="ARBA00022840"/>
    </source>
</evidence>
<evidence type="ECO:0000256" key="5">
    <source>
        <dbReference type="ARBA" id="ARBA00022741"/>
    </source>
</evidence>
<dbReference type="InterPro" id="IPR041552">
    <property type="entry name" value="UvrA_DNA-bd"/>
</dbReference>
<evidence type="ECO:0000256" key="12">
    <source>
        <dbReference type="ARBA" id="ARBA00023125"/>
    </source>
</evidence>
<dbReference type="EMBL" id="AP025564">
    <property type="protein sequence ID" value="BDE96150.1"/>
    <property type="molecule type" value="Genomic_DNA"/>
</dbReference>
<comment type="similarity">
    <text evidence="14">Belongs to the ABC transporter superfamily. UvrA family.</text>
</comment>
<evidence type="ECO:0000256" key="8">
    <source>
        <dbReference type="ARBA" id="ARBA00022771"/>
    </source>
</evidence>
<organism evidence="18 19">
    <name type="scientific">Raoultibacter timonensis</name>
    <dbReference type="NCBI Taxonomy" id="1907662"/>
    <lineage>
        <taxon>Bacteria</taxon>
        <taxon>Bacillati</taxon>
        <taxon>Actinomycetota</taxon>
        <taxon>Coriobacteriia</taxon>
        <taxon>Eggerthellales</taxon>
        <taxon>Eggerthellaceae</taxon>
        <taxon>Raoultibacter</taxon>
    </lineage>
</organism>
<dbReference type="Pfam" id="PF17755">
    <property type="entry name" value="UvrA_DNA-bind"/>
    <property type="match status" value="1"/>
</dbReference>
<protein>
    <recommendedName>
        <fullName evidence="15">UvrABC system protein A</fullName>
    </recommendedName>
    <alternativeName>
        <fullName evidence="16">Excinuclease ABC subunit A</fullName>
    </alternativeName>
</protein>
<evidence type="ECO:0000256" key="1">
    <source>
        <dbReference type="ARBA" id="ARBA00004496"/>
    </source>
</evidence>
<reference evidence="18 19" key="1">
    <citation type="submission" date="2022-01" db="EMBL/GenBank/DDBJ databases">
        <title>Novel bile acid biosynthetic pathways are enriched in the microbiome of centenarians.</title>
        <authorList>
            <person name="Sato Y."/>
            <person name="Atarashi K."/>
            <person name="Plichta R.D."/>
            <person name="Arai Y."/>
            <person name="Sasajima S."/>
            <person name="Kearney M.S."/>
            <person name="Suda W."/>
            <person name="Takeshita K."/>
            <person name="Sasaki T."/>
            <person name="Okamoto S."/>
            <person name="Skelly N.A."/>
            <person name="Okamura Y."/>
            <person name="Vlamakis H."/>
            <person name="Li Y."/>
            <person name="Tanoue T."/>
            <person name="Takei H."/>
            <person name="Nittono H."/>
            <person name="Narushima S."/>
            <person name="Irie J."/>
            <person name="Itoh H."/>
            <person name="Moriya K."/>
            <person name="Sugiura Y."/>
            <person name="Suematsu M."/>
            <person name="Moritoki N."/>
            <person name="Shibata S."/>
            <person name="Littman R.D."/>
            <person name="Fischbach A.M."/>
            <person name="Uwamino Y."/>
            <person name="Inoue T."/>
            <person name="Honda A."/>
            <person name="Hattori M."/>
            <person name="Murai T."/>
            <person name="Xavier J.R."/>
            <person name="Hirose N."/>
            <person name="Honda K."/>
        </authorList>
    </citation>
    <scope>NUCLEOTIDE SEQUENCE [LARGE SCALE GENOMIC DNA]</scope>
    <source>
        <strain evidence="18 19">CE91-St30</strain>
    </source>
</reference>
<gene>
    <name evidence="18" type="primary">uvrA_1</name>
    <name evidence="18" type="ORF">CE91St30_14830</name>
</gene>
<evidence type="ECO:0000313" key="19">
    <source>
        <dbReference type="Proteomes" id="UP001320544"/>
    </source>
</evidence>
<keyword evidence="11" id="KW-0267">Excision nuclease</keyword>
<dbReference type="InterPro" id="IPR017871">
    <property type="entry name" value="ABC_transporter-like_CS"/>
</dbReference>
<keyword evidence="13" id="KW-0234">DNA repair</keyword>
<evidence type="ECO:0000256" key="13">
    <source>
        <dbReference type="ARBA" id="ARBA00023204"/>
    </source>
</evidence>
<keyword evidence="8" id="KW-0863">Zinc-finger</keyword>
<evidence type="ECO:0000256" key="4">
    <source>
        <dbReference type="ARBA" id="ARBA00022737"/>
    </source>
</evidence>
<dbReference type="Gene3D" id="3.40.50.300">
    <property type="entry name" value="P-loop containing nucleotide triphosphate hydrolases"/>
    <property type="match status" value="2"/>
</dbReference>
<feature type="domain" description="ABC transporter" evidence="17">
    <location>
        <begin position="484"/>
        <end position="817"/>
    </location>
</feature>
<evidence type="ECO:0000259" key="17">
    <source>
        <dbReference type="PROSITE" id="PS50893"/>
    </source>
</evidence>
<dbReference type="PROSITE" id="PS50893">
    <property type="entry name" value="ABC_TRANSPORTER_2"/>
    <property type="match status" value="2"/>
</dbReference>
<evidence type="ECO:0000256" key="6">
    <source>
        <dbReference type="ARBA" id="ARBA00022763"/>
    </source>
</evidence>
<evidence type="ECO:0000256" key="15">
    <source>
        <dbReference type="ARBA" id="ARBA00039316"/>
    </source>
</evidence>
<dbReference type="PROSITE" id="PS00211">
    <property type="entry name" value="ABC_TRANSPORTER_1"/>
    <property type="match status" value="2"/>
</dbReference>
<keyword evidence="19" id="KW-1185">Reference proteome</keyword>
<evidence type="ECO:0000256" key="11">
    <source>
        <dbReference type="ARBA" id="ARBA00022881"/>
    </source>
</evidence>
<evidence type="ECO:0000313" key="18">
    <source>
        <dbReference type="EMBL" id="BDE96150.1"/>
    </source>
</evidence>
<dbReference type="InterPro" id="IPR027417">
    <property type="entry name" value="P-loop_NTPase"/>
</dbReference>
<comment type="subcellular location">
    <subcellularLocation>
        <location evidence="1">Cytoplasm</location>
    </subcellularLocation>
</comment>
<keyword evidence="12" id="KW-0238">DNA-binding</keyword>
<dbReference type="PANTHER" id="PTHR43152">
    <property type="entry name" value="UVRABC SYSTEM PROTEIN A"/>
    <property type="match status" value="1"/>
</dbReference>
<keyword evidence="2" id="KW-0963">Cytoplasm</keyword>
<keyword evidence="9" id="KW-0862">Zinc</keyword>
<accession>A0ABN6MDU2</accession>
<keyword evidence="7" id="KW-0228">DNA excision</keyword>
<dbReference type="Gene3D" id="1.10.8.280">
    <property type="entry name" value="ABC transporter ATPase domain-like"/>
    <property type="match status" value="1"/>
</dbReference>
<evidence type="ECO:0000256" key="3">
    <source>
        <dbReference type="ARBA" id="ARBA00022723"/>
    </source>
</evidence>
<feature type="domain" description="ABC transporter" evidence="17">
    <location>
        <begin position="4"/>
        <end position="479"/>
    </location>
</feature>
<evidence type="ECO:0000256" key="7">
    <source>
        <dbReference type="ARBA" id="ARBA00022769"/>
    </source>
</evidence>
<sequence>MRSIHIQNATEGNLKHVSLEIPKEKLVVFTGLSGSGKSTLLVDVLFNECQRQYLEAMSMQGIQKPRVERIRNASPAIVISQTDNNRNPRSTVGTASDVYTDLRMVYEKLGVRQCPHCARTISAADCVEETEKIDGDFYVYMYCNLCGKRMDKVTRTEFSFNTESGACPVCEGLGRVFAIDEEHAVDESLSLAGGAVSFWEHKYKEYQIGVLFQAYRALGVPIPENVAVANFSDIQKDILLNGVGSDGVRRAFPDTEIPKSVASGRFEGVYPMLWRKLAEKGGDAKKLDRYFASQVCPTCHGERLGDLGRSITVEGVRLPELSGVSIEELFAWVSGLSETLDERRRSLVEDYLLDIKTKLQRFLRVGLGYLSLDRQIVTLSGGELQRVRLAGVLDSELSGIIYILDEPTVGLHPKDTAGMVAVLKSLRDLGNTVLVIEHDTDVMREADYIVDVGPGSGVRGGEIVAFGSLEQIESAPRSATGRWLREAHPAKKAYRNPAQRAVRVRNATRFNLRGIDLDIPRGCLTSVTGPSGSGKSTLVFEVIARGDREGDENAVDGCAQFDRMVVVGQAPIAKMKRSNVATYSEAYADVRKVFAATADAKRLGLGIKHFSFNTPGGRCERCEGLGFVTSNMLFFNDIELPCPACQGKRFSDEVLSVRFGDLSISDVLDLSVEEAARVFCDHPRIARTLGLLDEVGLGYLALGQSLTTLSGGESQRLKLAKELIGMRRGSNDLYLLDEPTTGLHPQDVNHFLTLVDRLIDAGATVVVVEHNAQVIERSDWVIDLGPEGGDKGGSVVFAGTPADLLECDASATARCLRSANAR</sequence>
<proteinExistence type="inferred from homology"/>
<evidence type="ECO:0000256" key="14">
    <source>
        <dbReference type="ARBA" id="ARBA00038000"/>
    </source>
</evidence>
<evidence type="ECO:0000256" key="2">
    <source>
        <dbReference type="ARBA" id="ARBA00022490"/>
    </source>
</evidence>
<keyword evidence="4" id="KW-0677">Repeat</keyword>
<dbReference type="RefSeq" id="WP_244412448.1">
    <property type="nucleotide sequence ID" value="NZ_AP025564.1"/>
</dbReference>
<name>A0ABN6MDU2_9ACTN</name>
<dbReference type="Proteomes" id="UP001320544">
    <property type="component" value="Chromosome"/>
</dbReference>
<dbReference type="InterPro" id="IPR003439">
    <property type="entry name" value="ABC_transporter-like_ATP-bd"/>
</dbReference>
<keyword evidence="3" id="KW-0479">Metal-binding</keyword>
<keyword evidence="10" id="KW-0067">ATP-binding</keyword>
<evidence type="ECO:0000256" key="9">
    <source>
        <dbReference type="ARBA" id="ARBA00022833"/>
    </source>
</evidence>
<dbReference type="PANTHER" id="PTHR43152:SF3">
    <property type="entry name" value="UVRABC SYSTEM PROTEIN A"/>
    <property type="match status" value="1"/>
</dbReference>
<keyword evidence="5" id="KW-0547">Nucleotide-binding</keyword>
<keyword evidence="6" id="KW-0227">DNA damage</keyword>
<evidence type="ECO:0000256" key="16">
    <source>
        <dbReference type="ARBA" id="ARBA00042156"/>
    </source>
</evidence>